<reference evidence="2" key="1">
    <citation type="submission" date="2011-04" db="EMBL/GenBank/DDBJ databases">
        <title>Evolution of plant cell wall degrading machinery underlies the functional diversity of forest fungi.</title>
        <authorList>
            <consortium name="US DOE Joint Genome Institute (JGI-PGF)"/>
            <person name="Eastwood D.C."/>
            <person name="Floudas D."/>
            <person name="Binder M."/>
            <person name="Majcherczyk A."/>
            <person name="Schneider P."/>
            <person name="Aerts A."/>
            <person name="Asiegbu F.O."/>
            <person name="Baker S.E."/>
            <person name="Barry K."/>
            <person name="Bendiksby M."/>
            <person name="Blumentritt M."/>
            <person name="Coutinho P.M."/>
            <person name="Cullen D."/>
            <person name="Cullen D."/>
            <person name="Gathman A."/>
            <person name="Goodell B."/>
            <person name="Henrissat B."/>
            <person name="Ihrmark K."/>
            <person name="Kauserud H."/>
            <person name="Kohler A."/>
            <person name="LaButti K."/>
            <person name="Lapidus A."/>
            <person name="Lavin J.L."/>
            <person name="Lee Y.-H."/>
            <person name="Lindquist E."/>
            <person name="Lilly W."/>
            <person name="Lucas S."/>
            <person name="Morin E."/>
            <person name="Murat C."/>
            <person name="Oguiza J.A."/>
            <person name="Park J."/>
            <person name="Pisabarro A.G."/>
            <person name="Riley R."/>
            <person name="Rosling A."/>
            <person name="Salamov A."/>
            <person name="Schmidt O."/>
            <person name="Schmutz J."/>
            <person name="Skrede I."/>
            <person name="Stenlid J."/>
            <person name="Wiebenga A."/>
            <person name="Xie X."/>
            <person name="Kues U."/>
            <person name="Hibbett D.S."/>
            <person name="Hoffmeister D."/>
            <person name="Hogberg N."/>
            <person name="Martin F."/>
            <person name="Grigoriev I.V."/>
            <person name="Watkinson S.C."/>
        </authorList>
    </citation>
    <scope>NUCLEOTIDE SEQUENCE</scope>
    <source>
        <strain evidence="2">S7.9</strain>
    </source>
</reference>
<dbReference type="HOGENOM" id="CLU_141753_0_0_1"/>
<dbReference type="InterPro" id="IPR027417">
    <property type="entry name" value="P-loop_NTPase"/>
</dbReference>
<name>F8P9K0_SERL9</name>
<dbReference type="Gene3D" id="3.40.50.300">
    <property type="entry name" value="P-loop containing nucleotide triphosphate hydrolases"/>
    <property type="match status" value="1"/>
</dbReference>
<evidence type="ECO:0000313" key="2">
    <source>
        <dbReference type="EMBL" id="EGO20329.1"/>
    </source>
</evidence>
<dbReference type="OrthoDB" id="6513042at2759"/>
<feature type="non-terminal residue" evidence="2">
    <location>
        <position position="112"/>
    </location>
</feature>
<feature type="domain" description="DNA2/NAM7 helicase helicase" evidence="1">
    <location>
        <begin position="3"/>
        <end position="48"/>
    </location>
</feature>
<dbReference type="GO" id="GO:0004386">
    <property type="term" value="F:helicase activity"/>
    <property type="evidence" value="ECO:0007669"/>
    <property type="project" value="InterPro"/>
</dbReference>
<dbReference type="RefSeq" id="XP_007323074.1">
    <property type="nucleotide sequence ID" value="XM_007323012.1"/>
</dbReference>
<dbReference type="GeneID" id="18821068"/>
<gene>
    <name evidence="2" type="ORF">SERLADRAFT_477790</name>
</gene>
<organism>
    <name type="scientific">Serpula lacrymans var. lacrymans (strain S7.9)</name>
    <name type="common">Dry rot fungus</name>
    <dbReference type="NCBI Taxonomy" id="578457"/>
    <lineage>
        <taxon>Eukaryota</taxon>
        <taxon>Fungi</taxon>
        <taxon>Dikarya</taxon>
        <taxon>Basidiomycota</taxon>
        <taxon>Agaricomycotina</taxon>
        <taxon>Agaricomycetes</taxon>
        <taxon>Agaricomycetidae</taxon>
        <taxon>Boletales</taxon>
        <taxon>Coniophorineae</taxon>
        <taxon>Serpulaceae</taxon>
        <taxon>Serpula</taxon>
    </lineage>
</organism>
<protein>
    <recommendedName>
        <fullName evidence="1">DNA2/NAM7 helicase helicase domain-containing protein</fullName>
    </recommendedName>
</protein>
<sequence length="112" mass="12812">MLGPPGTGKTTTISTAVKIRAERGEMIWIVAQSNIAVKNLAESLCKHDVDFRLVVSKEFYVEWHEHIYEKIERKLIRSDELRSDLLELQWILGDTTILLCTLSMLSNPVLED</sequence>
<dbReference type="SUPFAM" id="SSF52540">
    <property type="entry name" value="P-loop containing nucleoside triphosphate hydrolases"/>
    <property type="match status" value="1"/>
</dbReference>
<dbReference type="Proteomes" id="UP000008064">
    <property type="component" value="Unassembled WGS sequence"/>
</dbReference>
<accession>F8P9K0</accession>
<dbReference type="EMBL" id="GL945441">
    <property type="protein sequence ID" value="EGO20329.1"/>
    <property type="molecule type" value="Genomic_DNA"/>
</dbReference>
<dbReference type="Pfam" id="PF13086">
    <property type="entry name" value="AAA_11"/>
    <property type="match status" value="1"/>
</dbReference>
<dbReference type="InterPro" id="IPR041677">
    <property type="entry name" value="DNA2/NAM7_AAA_11"/>
</dbReference>
<dbReference type="KEGG" id="sla:SERLADRAFT_477790"/>
<proteinExistence type="predicted"/>
<evidence type="ECO:0000259" key="1">
    <source>
        <dbReference type="Pfam" id="PF13086"/>
    </source>
</evidence>
<dbReference type="AlphaFoldDB" id="F8P9K0"/>